<keyword evidence="5 10" id="KW-0694">RNA-binding</keyword>
<dbReference type="PROSITE" id="PS00464">
    <property type="entry name" value="RIBOSOMAL_L22"/>
    <property type="match status" value="1"/>
</dbReference>
<evidence type="ECO:0000256" key="9">
    <source>
        <dbReference type="ARBA" id="ARBA00035207"/>
    </source>
</evidence>
<evidence type="ECO:0000256" key="5">
    <source>
        <dbReference type="ARBA" id="ARBA00022884"/>
    </source>
</evidence>
<evidence type="ECO:0000256" key="12">
    <source>
        <dbReference type="RuleBase" id="RU004006"/>
    </source>
</evidence>
<evidence type="ECO:0000256" key="11">
    <source>
        <dbReference type="RuleBase" id="RU004005"/>
    </source>
</evidence>
<dbReference type="InterPro" id="IPR005727">
    <property type="entry name" value="Ribosomal_uL22_bac/chlpt-type"/>
</dbReference>
<evidence type="ECO:0000256" key="6">
    <source>
        <dbReference type="ARBA" id="ARBA00022980"/>
    </source>
</evidence>
<dbReference type="Gene3D" id="3.90.470.10">
    <property type="entry name" value="Ribosomal protein L22/L17"/>
    <property type="match status" value="1"/>
</dbReference>
<gene>
    <name evidence="10" type="primary">rplV</name>
    <name evidence="14" type="ORF">DV520_01965</name>
</gene>
<comment type="similarity">
    <text evidence="2 10 11">Belongs to the universal ribosomal protein uL22 family.</text>
</comment>
<comment type="function">
    <text evidence="10 13">This protein binds specifically to 23S rRNA; its binding is stimulated by other ribosomal proteins, e.g., L4, L17, and L20. It is important during the early stages of 50S assembly. It makes multiple contacts with different domains of the 23S rRNA in the assembled 50S subunit and ribosome.</text>
</comment>
<organism evidence="14 15">
    <name type="scientific">Evtepia gabavorous</name>
    <dbReference type="NCBI Taxonomy" id="2211183"/>
    <lineage>
        <taxon>Bacteria</taxon>
        <taxon>Bacillati</taxon>
        <taxon>Bacillota</taxon>
        <taxon>Clostridia</taxon>
        <taxon>Eubacteriales</taxon>
        <taxon>Evtepia</taxon>
    </lineage>
</organism>
<dbReference type="GO" id="GO:0019843">
    <property type="term" value="F:rRNA binding"/>
    <property type="evidence" value="ECO:0007669"/>
    <property type="project" value="UniProtKB-UniRule"/>
</dbReference>
<dbReference type="InterPro" id="IPR001063">
    <property type="entry name" value="Ribosomal_uL22"/>
</dbReference>
<keyword evidence="4 10" id="KW-0699">rRNA-binding</keyword>
<comment type="function">
    <text evidence="8">This protein binds specifically to 23S rRNA; its binding is stimulated by other ribosomal proteins, e.g. L4, L17, and L20. It is important during the early stages of 50S assembly. It makes multiple contacts with different domains of the 23S rRNA in the assembled 50S subunit and ribosome.</text>
</comment>
<evidence type="ECO:0000256" key="8">
    <source>
        <dbReference type="ARBA" id="ARBA00025084"/>
    </source>
</evidence>
<dbReference type="NCBIfam" id="TIGR01044">
    <property type="entry name" value="rplV_bact"/>
    <property type="match status" value="1"/>
</dbReference>
<dbReference type="InterPro" id="IPR047867">
    <property type="entry name" value="Ribosomal_uL22_bac/org-type"/>
</dbReference>
<keyword evidence="15" id="KW-1185">Reference proteome</keyword>
<protein>
    <recommendedName>
        <fullName evidence="9 10">Large ribosomal subunit protein uL22</fullName>
    </recommendedName>
</protein>
<reference evidence="14 15" key="1">
    <citation type="submission" date="2018-07" db="EMBL/GenBank/DDBJ databases">
        <title>GABA Modulating Bacteria of the Human Gut Microbiota.</title>
        <authorList>
            <person name="Strandwitz P."/>
            <person name="Kim K.H."/>
            <person name="Terekhova D."/>
            <person name="Liu J.K."/>
            <person name="Sharma A."/>
            <person name="Levering J."/>
            <person name="Mcdonald D."/>
            <person name="Dietrich D."/>
            <person name="Ramadhar T.R."/>
            <person name="Lekbua A."/>
            <person name="Mroue N."/>
            <person name="Liston C."/>
            <person name="Stewart E.J."/>
            <person name="Dubin M.J."/>
            <person name="Zengler K."/>
            <person name="Knight R."/>
            <person name="Gilbert J.A."/>
            <person name="Clardy J."/>
            <person name="Lewis K."/>
        </authorList>
    </citation>
    <scope>NUCLEOTIDE SEQUENCE [LARGE SCALE GENOMIC DNA]</scope>
    <source>
        <strain evidence="14 15">KLE1738</strain>
    </source>
</reference>
<evidence type="ECO:0000256" key="3">
    <source>
        <dbReference type="ARBA" id="ARBA00011838"/>
    </source>
</evidence>
<dbReference type="InterPro" id="IPR018260">
    <property type="entry name" value="Ribosomal_uL22_CS"/>
</dbReference>
<dbReference type="OrthoDB" id="9805969at2"/>
<dbReference type="SUPFAM" id="SSF54843">
    <property type="entry name" value="Ribosomal protein L22"/>
    <property type="match status" value="1"/>
</dbReference>
<name>A0A3E2B5Z9_9FIRM</name>
<dbReference type="CDD" id="cd00336">
    <property type="entry name" value="Ribosomal_L22"/>
    <property type="match status" value="1"/>
</dbReference>
<evidence type="ECO:0000256" key="4">
    <source>
        <dbReference type="ARBA" id="ARBA00022730"/>
    </source>
</evidence>
<dbReference type="EMBL" id="QQRQ01000002">
    <property type="protein sequence ID" value="RFT07435.1"/>
    <property type="molecule type" value="Genomic_DNA"/>
</dbReference>
<evidence type="ECO:0000256" key="1">
    <source>
        <dbReference type="ARBA" id="ARBA00003478"/>
    </source>
</evidence>
<dbReference type="GO" id="GO:0006412">
    <property type="term" value="P:translation"/>
    <property type="evidence" value="ECO:0007669"/>
    <property type="project" value="UniProtKB-UniRule"/>
</dbReference>
<evidence type="ECO:0000313" key="15">
    <source>
        <dbReference type="Proteomes" id="UP000260649"/>
    </source>
</evidence>
<evidence type="ECO:0000313" key="14">
    <source>
        <dbReference type="EMBL" id="RFT07435.1"/>
    </source>
</evidence>
<dbReference type="Proteomes" id="UP000260649">
    <property type="component" value="Unassembled WGS sequence"/>
</dbReference>
<accession>A0A3E2B5Z9</accession>
<evidence type="ECO:0000256" key="10">
    <source>
        <dbReference type="HAMAP-Rule" id="MF_01331"/>
    </source>
</evidence>
<dbReference type="PANTHER" id="PTHR13501:SF8">
    <property type="entry name" value="LARGE RIBOSOMAL SUBUNIT PROTEIN UL22M"/>
    <property type="match status" value="1"/>
</dbReference>
<evidence type="ECO:0000256" key="7">
    <source>
        <dbReference type="ARBA" id="ARBA00023274"/>
    </source>
</evidence>
<dbReference type="GO" id="GO:0022625">
    <property type="term" value="C:cytosolic large ribosomal subunit"/>
    <property type="evidence" value="ECO:0007669"/>
    <property type="project" value="TreeGrafter"/>
</dbReference>
<comment type="function">
    <text evidence="1 10">The globular domain of the protein is located near the polypeptide exit tunnel on the outside of the subunit, while an extended beta-hairpin is found that lines the wall of the exit tunnel in the center of the 70S ribosome.</text>
</comment>
<sequence>MVAKAYAKYLRISPRKVKIVADLIRGKSLAQATGILLTTPKAASEPLLKLLKSAAANAENNHKMDPEKLYVSEVFATPGPIIKRIMPRAQGRAYRINKRTSHVTLAVAEKE</sequence>
<comment type="subunit">
    <text evidence="3 10 12">Part of the 50S ribosomal subunit.</text>
</comment>
<comment type="caution">
    <text evidence="14">The sequence shown here is derived from an EMBL/GenBank/DDBJ whole genome shotgun (WGS) entry which is preliminary data.</text>
</comment>
<dbReference type="GO" id="GO:0003735">
    <property type="term" value="F:structural constituent of ribosome"/>
    <property type="evidence" value="ECO:0007669"/>
    <property type="project" value="InterPro"/>
</dbReference>
<dbReference type="InterPro" id="IPR036394">
    <property type="entry name" value="Ribosomal_uL22_sf"/>
</dbReference>
<evidence type="ECO:0000256" key="2">
    <source>
        <dbReference type="ARBA" id="ARBA00009451"/>
    </source>
</evidence>
<dbReference type="PANTHER" id="PTHR13501">
    <property type="entry name" value="CHLOROPLAST 50S RIBOSOMAL PROTEIN L22-RELATED"/>
    <property type="match status" value="1"/>
</dbReference>
<dbReference type="RefSeq" id="WP_117141620.1">
    <property type="nucleotide sequence ID" value="NZ_CAKXKJ010000010.1"/>
</dbReference>
<dbReference type="Pfam" id="PF00237">
    <property type="entry name" value="Ribosomal_L22"/>
    <property type="match status" value="1"/>
</dbReference>
<keyword evidence="7 10" id="KW-0687">Ribonucleoprotein</keyword>
<proteinExistence type="inferred from homology"/>
<dbReference type="AlphaFoldDB" id="A0A3E2B5Z9"/>
<evidence type="ECO:0000256" key="13">
    <source>
        <dbReference type="RuleBase" id="RU004008"/>
    </source>
</evidence>
<keyword evidence="6 10" id="KW-0689">Ribosomal protein</keyword>
<dbReference type="GeneID" id="97994503"/>
<dbReference type="HAMAP" id="MF_01331_B">
    <property type="entry name" value="Ribosomal_uL22_B"/>
    <property type="match status" value="1"/>
</dbReference>